<dbReference type="PROSITE" id="PS51088">
    <property type="entry name" value="TEA_2"/>
    <property type="match status" value="1"/>
</dbReference>
<evidence type="ECO:0000256" key="1">
    <source>
        <dbReference type="ARBA" id="ARBA00008421"/>
    </source>
</evidence>
<protein>
    <recommendedName>
        <fullName evidence="4">TEA domain-containing protein</fullName>
    </recommendedName>
</protein>
<accession>A0A5C3MDY0</accession>
<proteinExistence type="inferred from homology"/>
<feature type="region of interest" description="Disordered" evidence="3">
    <location>
        <begin position="1"/>
        <end position="37"/>
    </location>
</feature>
<name>A0A5C3MDY0_9AGAR</name>
<feature type="compositionally biased region" description="Polar residues" evidence="3">
    <location>
        <begin position="286"/>
        <end position="297"/>
    </location>
</feature>
<feature type="domain" description="TEA" evidence="4">
    <location>
        <begin position="35"/>
        <end position="109"/>
    </location>
</feature>
<dbReference type="SMART" id="SM00426">
    <property type="entry name" value="TEA"/>
    <property type="match status" value="1"/>
</dbReference>
<reference evidence="5 6" key="1">
    <citation type="journal article" date="2019" name="Nat. Ecol. Evol.">
        <title>Megaphylogeny resolves global patterns of mushroom evolution.</title>
        <authorList>
            <person name="Varga T."/>
            <person name="Krizsan K."/>
            <person name="Foldi C."/>
            <person name="Dima B."/>
            <person name="Sanchez-Garcia M."/>
            <person name="Sanchez-Ramirez S."/>
            <person name="Szollosi G.J."/>
            <person name="Szarkandi J.G."/>
            <person name="Papp V."/>
            <person name="Albert L."/>
            <person name="Andreopoulos W."/>
            <person name="Angelini C."/>
            <person name="Antonin V."/>
            <person name="Barry K.W."/>
            <person name="Bougher N.L."/>
            <person name="Buchanan P."/>
            <person name="Buyck B."/>
            <person name="Bense V."/>
            <person name="Catcheside P."/>
            <person name="Chovatia M."/>
            <person name="Cooper J."/>
            <person name="Damon W."/>
            <person name="Desjardin D."/>
            <person name="Finy P."/>
            <person name="Geml J."/>
            <person name="Haridas S."/>
            <person name="Hughes K."/>
            <person name="Justo A."/>
            <person name="Karasinski D."/>
            <person name="Kautmanova I."/>
            <person name="Kiss B."/>
            <person name="Kocsube S."/>
            <person name="Kotiranta H."/>
            <person name="LaButti K.M."/>
            <person name="Lechner B.E."/>
            <person name="Liimatainen K."/>
            <person name="Lipzen A."/>
            <person name="Lukacs Z."/>
            <person name="Mihaltcheva S."/>
            <person name="Morgado L.N."/>
            <person name="Niskanen T."/>
            <person name="Noordeloos M.E."/>
            <person name="Ohm R.A."/>
            <person name="Ortiz-Santana B."/>
            <person name="Ovrebo C."/>
            <person name="Racz N."/>
            <person name="Riley R."/>
            <person name="Savchenko A."/>
            <person name="Shiryaev A."/>
            <person name="Soop K."/>
            <person name="Spirin V."/>
            <person name="Szebenyi C."/>
            <person name="Tomsovsky M."/>
            <person name="Tulloss R.E."/>
            <person name="Uehling J."/>
            <person name="Grigoriev I.V."/>
            <person name="Vagvolgyi C."/>
            <person name="Papp T."/>
            <person name="Martin F.M."/>
            <person name="Miettinen O."/>
            <person name="Hibbett D.S."/>
            <person name="Nagy L.G."/>
        </authorList>
    </citation>
    <scope>NUCLEOTIDE SEQUENCE [LARGE SCALE GENOMIC DNA]</scope>
    <source>
        <strain evidence="5 6">CBS 166.37</strain>
    </source>
</reference>
<sequence>MSPTATHAYLPDSSMKRSDSKSLTPQRKHRKLLKDGSGTEVWPESIEKVFVQGLREYWESPYATYSQSRGRSRWRNQFLVDYLQRAGITRTKKQVASHIQVLRNMWKGEPEFHLVAGGEEIYSESGQTAPVKVEDHWESNHLIPFDYDDSDAPSPQSASPDFSPPDFIADFPPTPEHRPNLYPSDLNTMSGLGAFIPTKSQCSPSSFSPLDLNFSTSGHISNPSGSPYTTALHQLDLPQSRPIVAIPVHNYSPTIASPNSTSSSTTPHSRKPQPTPGRHDPHGHISRTSNVPVTSSYPRFPPNRVTALALTAEGMTPFSVQTDGSHLPFPNQQSPSMIRLKLAIPTVNDMRSSPTLHGFSGSVSLSSVWNICGKCTTKVYAGRMCTSEETGYLDVSHIDVGTVNTVLPESSLNRCRWLDDSVPTTITQEIIVDNETLMTIIYDLDRKNTSFGPSVVLLGLQKSSTQTNVSLSHLSHIPSPTSPQASSNSPYGRNPTSLSHALTPTRYATSNFMTQ</sequence>
<feature type="region of interest" description="Disordered" evidence="3">
    <location>
        <begin position="252"/>
        <end position="298"/>
    </location>
</feature>
<evidence type="ECO:0000313" key="6">
    <source>
        <dbReference type="Proteomes" id="UP000308652"/>
    </source>
</evidence>
<dbReference type="Proteomes" id="UP000308652">
    <property type="component" value="Unassembled WGS sequence"/>
</dbReference>
<feature type="compositionally biased region" description="Low complexity" evidence="3">
    <location>
        <begin position="152"/>
        <end position="166"/>
    </location>
</feature>
<evidence type="ECO:0000256" key="3">
    <source>
        <dbReference type="SAM" id="MobiDB-lite"/>
    </source>
</evidence>
<dbReference type="AlphaFoldDB" id="A0A5C3MDY0"/>
<feature type="compositionally biased region" description="Low complexity" evidence="3">
    <location>
        <begin position="252"/>
        <end position="267"/>
    </location>
</feature>
<dbReference type="EMBL" id="ML213592">
    <property type="protein sequence ID" value="TFK42616.1"/>
    <property type="molecule type" value="Genomic_DNA"/>
</dbReference>
<dbReference type="InterPro" id="IPR000818">
    <property type="entry name" value="TEA/ATTS_dom"/>
</dbReference>
<feature type="region of interest" description="Disordered" evidence="3">
    <location>
        <begin position="144"/>
        <end position="166"/>
    </location>
</feature>
<dbReference type="STRING" id="68775.A0A5C3MDY0"/>
<dbReference type="OrthoDB" id="10006572at2759"/>
<evidence type="ECO:0000256" key="2">
    <source>
        <dbReference type="PROSITE-ProRule" id="PRU00505"/>
    </source>
</evidence>
<evidence type="ECO:0000259" key="4">
    <source>
        <dbReference type="PROSITE" id="PS51088"/>
    </source>
</evidence>
<comment type="similarity">
    <text evidence="1">Belongs to the TEC1 family.</text>
</comment>
<dbReference type="InterPro" id="IPR038096">
    <property type="entry name" value="TEA/ATTS_sf"/>
</dbReference>
<organism evidence="5 6">
    <name type="scientific">Crucibulum laeve</name>
    <dbReference type="NCBI Taxonomy" id="68775"/>
    <lineage>
        <taxon>Eukaryota</taxon>
        <taxon>Fungi</taxon>
        <taxon>Dikarya</taxon>
        <taxon>Basidiomycota</taxon>
        <taxon>Agaricomycotina</taxon>
        <taxon>Agaricomycetes</taxon>
        <taxon>Agaricomycetidae</taxon>
        <taxon>Agaricales</taxon>
        <taxon>Agaricineae</taxon>
        <taxon>Nidulariaceae</taxon>
        <taxon>Crucibulum</taxon>
    </lineage>
</organism>
<dbReference type="Pfam" id="PF01285">
    <property type="entry name" value="TEA"/>
    <property type="match status" value="1"/>
</dbReference>
<evidence type="ECO:0000313" key="5">
    <source>
        <dbReference type="EMBL" id="TFK42616.1"/>
    </source>
</evidence>
<gene>
    <name evidence="5" type="ORF">BDQ12DRAFT_284507</name>
</gene>
<feature type="DNA-binding region" description="TEA" evidence="2">
    <location>
        <begin position="35"/>
        <end position="109"/>
    </location>
</feature>
<dbReference type="GO" id="GO:0003700">
    <property type="term" value="F:DNA-binding transcription factor activity"/>
    <property type="evidence" value="ECO:0007669"/>
    <property type="project" value="InterPro"/>
</dbReference>
<keyword evidence="6" id="KW-1185">Reference proteome</keyword>
<feature type="region of interest" description="Disordered" evidence="3">
    <location>
        <begin position="469"/>
        <end position="515"/>
    </location>
</feature>
<dbReference type="Gene3D" id="6.10.20.40">
    <property type="entry name" value="TEA/ATTS domain"/>
    <property type="match status" value="1"/>
</dbReference>